<keyword evidence="2" id="KW-1133">Transmembrane helix</keyword>
<keyword evidence="2" id="KW-0812">Transmembrane</keyword>
<dbReference type="InterPro" id="IPR045584">
    <property type="entry name" value="Pilin-like"/>
</dbReference>
<dbReference type="AlphaFoldDB" id="A0A402D5X9"/>
<evidence type="ECO:0000256" key="1">
    <source>
        <dbReference type="SAM" id="MobiDB-lite"/>
    </source>
</evidence>
<gene>
    <name evidence="3" type="ORF">CCAX7_45470</name>
</gene>
<dbReference type="NCBIfam" id="TIGR04294">
    <property type="entry name" value="pre_pil_HX9DG"/>
    <property type="match status" value="1"/>
</dbReference>
<feature type="region of interest" description="Disordered" evidence="1">
    <location>
        <begin position="250"/>
        <end position="289"/>
    </location>
</feature>
<accession>A0A402D5X9</accession>
<evidence type="ECO:0000256" key="2">
    <source>
        <dbReference type="SAM" id="Phobius"/>
    </source>
</evidence>
<keyword evidence="2" id="KW-0472">Membrane</keyword>
<dbReference type="KEGG" id="ccot:CCAX7_45470"/>
<name>A0A402D5X9_9BACT</name>
<dbReference type="Pfam" id="PF07596">
    <property type="entry name" value="SBP_bac_10"/>
    <property type="match status" value="1"/>
</dbReference>
<dbReference type="Gene3D" id="3.30.700.10">
    <property type="entry name" value="Glycoprotein, Type 4 Pilin"/>
    <property type="match status" value="1"/>
</dbReference>
<dbReference type="PANTHER" id="PTHR30093">
    <property type="entry name" value="GENERAL SECRETION PATHWAY PROTEIN G"/>
    <property type="match status" value="1"/>
</dbReference>
<dbReference type="InterPro" id="IPR027558">
    <property type="entry name" value="Pre_pil_HX9DG_C"/>
</dbReference>
<dbReference type="EMBL" id="AP025739">
    <property type="protein sequence ID" value="BDI32496.1"/>
    <property type="molecule type" value="Genomic_DNA"/>
</dbReference>
<dbReference type="Proteomes" id="UP000287394">
    <property type="component" value="Chromosome"/>
</dbReference>
<sequence length="289" mass="30804">MKTIRFTEKKTGFTLIELLVVIAIIAILAAILFPVFAKAREKARAIACISNEKQLGLGFMQYTQDNDERLPCGTWDRYSLPDGPVYEGAGWGGQVYPYVKSTGVFKCPDEAFDATVTGASTVSYFYNMDAARDRDGAQYAVGNFIPGFNAPSKTVLLYEGQGGSAQITSIDEGLTANPNVTVSQAGNGREGYFGNTYPGHLLFATGLLGGDLNHVTCNGGYGNWSIPGRHTDGSNFLLADGHAKWMRAEKVSPGKPALSATDPQGAPQCENAAGTEDTAGQFAATFSPR</sequence>
<keyword evidence="4" id="KW-1185">Reference proteome</keyword>
<feature type="transmembrane region" description="Helical" evidence="2">
    <location>
        <begin position="12"/>
        <end position="36"/>
    </location>
</feature>
<dbReference type="SUPFAM" id="SSF54523">
    <property type="entry name" value="Pili subunits"/>
    <property type="match status" value="1"/>
</dbReference>
<proteinExistence type="predicted"/>
<dbReference type="PANTHER" id="PTHR30093:SF2">
    <property type="entry name" value="TYPE II SECRETION SYSTEM PROTEIN H"/>
    <property type="match status" value="1"/>
</dbReference>
<dbReference type="InterPro" id="IPR011453">
    <property type="entry name" value="DUF1559"/>
</dbReference>
<dbReference type="Pfam" id="PF07963">
    <property type="entry name" value="N_methyl"/>
    <property type="match status" value="1"/>
</dbReference>
<organism evidence="3 4">
    <name type="scientific">Capsulimonas corticalis</name>
    <dbReference type="NCBI Taxonomy" id="2219043"/>
    <lineage>
        <taxon>Bacteria</taxon>
        <taxon>Bacillati</taxon>
        <taxon>Armatimonadota</taxon>
        <taxon>Armatimonadia</taxon>
        <taxon>Capsulimonadales</taxon>
        <taxon>Capsulimonadaceae</taxon>
        <taxon>Capsulimonas</taxon>
    </lineage>
</organism>
<dbReference type="NCBIfam" id="TIGR02532">
    <property type="entry name" value="IV_pilin_GFxxxE"/>
    <property type="match status" value="1"/>
</dbReference>
<protein>
    <submittedName>
        <fullName evidence="3">Uncharacterized protein</fullName>
    </submittedName>
</protein>
<reference evidence="3 4" key="1">
    <citation type="journal article" date="2019" name="Int. J. Syst. Evol. Microbiol.">
        <title>Capsulimonas corticalis gen. nov., sp. nov., an aerobic capsulated bacterium, of a novel bacterial order, Capsulimonadales ord. nov., of the class Armatimonadia of the phylum Armatimonadetes.</title>
        <authorList>
            <person name="Li J."/>
            <person name="Kudo C."/>
            <person name="Tonouchi A."/>
        </authorList>
    </citation>
    <scope>NUCLEOTIDE SEQUENCE [LARGE SCALE GENOMIC DNA]</scope>
    <source>
        <strain evidence="3 4">AX-7</strain>
    </source>
</reference>
<evidence type="ECO:0000313" key="3">
    <source>
        <dbReference type="EMBL" id="BDI32496.1"/>
    </source>
</evidence>
<dbReference type="PROSITE" id="PS00409">
    <property type="entry name" value="PROKAR_NTER_METHYL"/>
    <property type="match status" value="1"/>
</dbReference>
<evidence type="ECO:0000313" key="4">
    <source>
        <dbReference type="Proteomes" id="UP000287394"/>
    </source>
</evidence>
<dbReference type="InterPro" id="IPR012902">
    <property type="entry name" value="N_methyl_site"/>
</dbReference>